<dbReference type="SMART" id="SM00028">
    <property type="entry name" value="TPR"/>
    <property type="match status" value="3"/>
</dbReference>
<dbReference type="GO" id="GO:0005741">
    <property type="term" value="C:mitochondrial outer membrane"/>
    <property type="evidence" value="ECO:0007669"/>
    <property type="project" value="UniProtKB-SubCell"/>
</dbReference>
<comment type="caution">
    <text evidence="10">The sequence shown here is derived from an EMBL/GenBank/DDBJ whole genome shotgun (WGS) entry which is preliminary data.</text>
</comment>
<keyword evidence="6" id="KW-1133">Transmembrane helix</keyword>
<dbReference type="GO" id="GO:0030150">
    <property type="term" value="P:protein import into mitochondrial matrix"/>
    <property type="evidence" value="ECO:0007669"/>
    <property type="project" value="TreeGrafter"/>
</dbReference>
<dbReference type="Proteomes" id="UP001176961">
    <property type="component" value="Unassembled WGS sequence"/>
</dbReference>
<evidence type="ECO:0000256" key="8">
    <source>
        <dbReference type="ARBA" id="ARBA00023136"/>
    </source>
</evidence>
<dbReference type="Pfam" id="PF13431">
    <property type="entry name" value="TPR_17"/>
    <property type="match status" value="1"/>
</dbReference>
<dbReference type="PANTHER" id="PTHR46208">
    <property type="entry name" value="MITOCHONDRIAL IMPORT RECEPTOR SUBUNIT TOM70"/>
    <property type="match status" value="1"/>
</dbReference>
<dbReference type="PANTHER" id="PTHR46208:SF1">
    <property type="entry name" value="MITOCHONDRIAL IMPORT RECEPTOR SUBUNIT TOM70"/>
    <property type="match status" value="1"/>
</dbReference>
<dbReference type="GO" id="GO:0045039">
    <property type="term" value="P:protein insertion into mitochondrial inner membrane"/>
    <property type="evidence" value="ECO:0007669"/>
    <property type="project" value="TreeGrafter"/>
</dbReference>
<dbReference type="AlphaFoldDB" id="A0AA36HF23"/>
<keyword evidence="4" id="KW-1000">Mitochondrion outer membrane</keyword>
<name>A0AA36HF23_CYLNA</name>
<evidence type="ECO:0000313" key="11">
    <source>
        <dbReference type="Proteomes" id="UP001176961"/>
    </source>
</evidence>
<evidence type="ECO:0008006" key="12">
    <source>
        <dbReference type="Google" id="ProtNLM"/>
    </source>
</evidence>
<evidence type="ECO:0000256" key="2">
    <source>
        <dbReference type="ARBA" id="ARBA00022692"/>
    </source>
</evidence>
<evidence type="ECO:0000256" key="1">
    <source>
        <dbReference type="ARBA" id="ARBA00004572"/>
    </source>
</evidence>
<accession>A0AA36HF23</accession>
<protein>
    <recommendedName>
        <fullName evidence="12">Mitochondrial import receptor subunit TOM70</fullName>
    </recommendedName>
</protein>
<evidence type="ECO:0000256" key="3">
    <source>
        <dbReference type="ARBA" id="ARBA00022737"/>
    </source>
</evidence>
<evidence type="ECO:0000256" key="5">
    <source>
        <dbReference type="ARBA" id="ARBA00022803"/>
    </source>
</evidence>
<keyword evidence="11" id="KW-1185">Reference proteome</keyword>
<gene>
    <name evidence="10" type="ORF">CYNAS_LOCUS21608</name>
</gene>
<evidence type="ECO:0000313" key="10">
    <source>
        <dbReference type="EMBL" id="CAJ0609625.1"/>
    </source>
</evidence>
<reference evidence="10" key="1">
    <citation type="submission" date="2023-07" db="EMBL/GenBank/DDBJ databases">
        <authorList>
            <consortium name="CYATHOMIX"/>
        </authorList>
    </citation>
    <scope>NUCLEOTIDE SEQUENCE</scope>
    <source>
        <strain evidence="10">N/A</strain>
    </source>
</reference>
<keyword evidence="8" id="KW-0472">Membrane</keyword>
<proteinExistence type="inferred from homology"/>
<keyword evidence="7" id="KW-0496">Mitochondrion</keyword>
<evidence type="ECO:0000256" key="6">
    <source>
        <dbReference type="ARBA" id="ARBA00022989"/>
    </source>
</evidence>
<evidence type="ECO:0000256" key="7">
    <source>
        <dbReference type="ARBA" id="ARBA00023128"/>
    </source>
</evidence>
<dbReference type="EMBL" id="CATQJL010000326">
    <property type="protein sequence ID" value="CAJ0609625.1"/>
    <property type="molecule type" value="Genomic_DNA"/>
</dbReference>
<comment type="similarity">
    <text evidence="9">Belongs to the Tom70 family.</text>
</comment>
<sequence length="512" mass="57782">MNTTKIARKSQNDADRNAKKLKDLGNKLFAAKKYDESIRVFSEAITCWDSQENPLLRAMCFQNRAAAKEHHGGFSIDDMVSDCEQAIKCNPKYAKAYFRKARLLEKKEDHEGSLISVFCATQIDPSLDAQSANILTVILEHLEKNAYSKWLEGNATRDQTRHVRHEKVYSWLHKTVSFDCMRTDVLSSEVSGNTPYEVALQLVRDKDYDRVADKAMEENGDKKLNALILAARFYFYRNQLDKFASCIGEFDALYQALPDEMKEQKKDLLNARHVVSIEAGRTSEEVMKAFNKAVEETKSKNPDFNVMAGFRLVLCNDTRTAKEMLSSNDIQTPNMKLLYLTLQILCTTGQDGAPDMAQLHNNILELEKFVSELEPKTGYALSLLAKITATFSMDSSAQQMFEEVFKLEPAESIHFFDRSCVAASGADAIEYLKKCLEIEPHHAEAHLMLASLLMNEVGTRPISEEQYNTIDAHLSTAATTFADNVDFPVVMGVFRLREILLAKKKVASVLSS</sequence>
<keyword evidence="2" id="KW-0812">Transmembrane</keyword>
<evidence type="ECO:0000256" key="4">
    <source>
        <dbReference type="ARBA" id="ARBA00022787"/>
    </source>
</evidence>
<keyword evidence="3" id="KW-0677">Repeat</keyword>
<dbReference type="SUPFAM" id="SSF48452">
    <property type="entry name" value="TPR-like"/>
    <property type="match status" value="1"/>
</dbReference>
<dbReference type="GO" id="GO:0030943">
    <property type="term" value="F:mitochondrion targeting sequence binding"/>
    <property type="evidence" value="ECO:0007669"/>
    <property type="project" value="TreeGrafter"/>
</dbReference>
<dbReference type="GO" id="GO:0008320">
    <property type="term" value="F:protein transmembrane transporter activity"/>
    <property type="evidence" value="ECO:0007669"/>
    <property type="project" value="TreeGrafter"/>
</dbReference>
<keyword evidence="5" id="KW-0802">TPR repeat</keyword>
<evidence type="ECO:0000256" key="9">
    <source>
        <dbReference type="ARBA" id="ARBA00038030"/>
    </source>
</evidence>
<dbReference type="Gene3D" id="1.25.40.10">
    <property type="entry name" value="Tetratricopeptide repeat domain"/>
    <property type="match status" value="2"/>
</dbReference>
<comment type="subcellular location">
    <subcellularLocation>
        <location evidence="1">Mitochondrion outer membrane</location>
        <topology evidence="1">Single-pass membrane protein</topology>
    </subcellularLocation>
</comment>
<dbReference type="InterPro" id="IPR019734">
    <property type="entry name" value="TPR_rpt"/>
</dbReference>
<dbReference type="InterPro" id="IPR011990">
    <property type="entry name" value="TPR-like_helical_dom_sf"/>
</dbReference>
<organism evidence="10 11">
    <name type="scientific">Cylicocyclus nassatus</name>
    <name type="common">Nematode worm</name>
    <dbReference type="NCBI Taxonomy" id="53992"/>
    <lineage>
        <taxon>Eukaryota</taxon>
        <taxon>Metazoa</taxon>
        <taxon>Ecdysozoa</taxon>
        <taxon>Nematoda</taxon>
        <taxon>Chromadorea</taxon>
        <taxon>Rhabditida</taxon>
        <taxon>Rhabditina</taxon>
        <taxon>Rhabditomorpha</taxon>
        <taxon>Strongyloidea</taxon>
        <taxon>Strongylidae</taxon>
        <taxon>Cylicocyclus</taxon>
    </lineage>
</organism>